<dbReference type="InterPro" id="IPR000182">
    <property type="entry name" value="GNAT_dom"/>
</dbReference>
<evidence type="ECO:0000313" key="2">
    <source>
        <dbReference type="EMBL" id="KZT71230.1"/>
    </source>
</evidence>
<dbReference type="AlphaFoldDB" id="A0A165RW76"/>
<proteinExistence type="predicted"/>
<sequence>MQEQIGLTNFPEAKGAPEREAFSEPQLHFDGLGRLKITIYRVGFQIQRELRNQFEQWLRYYKAKIETADGKQVAQLAYRVVNGSYVEDFHEDLQMSEYGAQELEEIFALLYEKDGRLRGKWITGQEAGTKVFGPELSATGNKIAVLACVDKDPSGDFLMVQEDVRRREIGHWVLQVLLQILRDEGVKVVLTRPSVPRVEPSYKGTPVEGLLLRRNLAFIRKAGFRRVGLSPVMAYMAANPDHPSSRLPADRDADPEYP</sequence>
<dbReference type="PROSITE" id="PS51186">
    <property type="entry name" value="GNAT"/>
    <property type="match status" value="1"/>
</dbReference>
<name>A0A165RW76_9APHY</name>
<organism evidence="2 3">
    <name type="scientific">Daedalea quercina L-15889</name>
    <dbReference type="NCBI Taxonomy" id="1314783"/>
    <lineage>
        <taxon>Eukaryota</taxon>
        <taxon>Fungi</taxon>
        <taxon>Dikarya</taxon>
        <taxon>Basidiomycota</taxon>
        <taxon>Agaricomycotina</taxon>
        <taxon>Agaricomycetes</taxon>
        <taxon>Polyporales</taxon>
        <taxon>Fomitopsis</taxon>
    </lineage>
</organism>
<protein>
    <recommendedName>
        <fullName evidence="1">N-acetyltransferase domain-containing protein</fullName>
    </recommendedName>
</protein>
<dbReference type="STRING" id="1314783.A0A165RW76"/>
<dbReference type="GO" id="GO:0016747">
    <property type="term" value="F:acyltransferase activity, transferring groups other than amino-acyl groups"/>
    <property type="evidence" value="ECO:0007669"/>
    <property type="project" value="InterPro"/>
</dbReference>
<feature type="domain" description="N-acetyltransferase" evidence="1">
    <location>
        <begin position="93"/>
        <end position="241"/>
    </location>
</feature>
<gene>
    <name evidence="2" type="ORF">DAEQUDRAFT_144566</name>
</gene>
<dbReference type="OrthoDB" id="508139at2759"/>
<dbReference type="SUPFAM" id="SSF55729">
    <property type="entry name" value="Acyl-CoA N-acyltransferases (Nat)"/>
    <property type="match status" value="1"/>
</dbReference>
<dbReference type="Proteomes" id="UP000076727">
    <property type="component" value="Unassembled WGS sequence"/>
</dbReference>
<dbReference type="InterPro" id="IPR016181">
    <property type="entry name" value="Acyl_CoA_acyltransferase"/>
</dbReference>
<evidence type="ECO:0000313" key="3">
    <source>
        <dbReference type="Proteomes" id="UP000076727"/>
    </source>
</evidence>
<reference evidence="2 3" key="1">
    <citation type="journal article" date="2016" name="Mol. Biol. Evol.">
        <title>Comparative Genomics of Early-Diverging Mushroom-Forming Fungi Provides Insights into the Origins of Lignocellulose Decay Capabilities.</title>
        <authorList>
            <person name="Nagy L.G."/>
            <person name="Riley R."/>
            <person name="Tritt A."/>
            <person name="Adam C."/>
            <person name="Daum C."/>
            <person name="Floudas D."/>
            <person name="Sun H."/>
            <person name="Yadav J.S."/>
            <person name="Pangilinan J."/>
            <person name="Larsson K.H."/>
            <person name="Matsuura K."/>
            <person name="Barry K."/>
            <person name="Labutti K."/>
            <person name="Kuo R."/>
            <person name="Ohm R.A."/>
            <person name="Bhattacharya S.S."/>
            <person name="Shirouzu T."/>
            <person name="Yoshinaga Y."/>
            <person name="Martin F.M."/>
            <person name="Grigoriev I.V."/>
            <person name="Hibbett D.S."/>
        </authorList>
    </citation>
    <scope>NUCLEOTIDE SEQUENCE [LARGE SCALE GENOMIC DNA]</scope>
    <source>
        <strain evidence="2 3">L-15889</strain>
    </source>
</reference>
<accession>A0A165RW76</accession>
<evidence type="ECO:0000259" key="1">
    <source>
        <dbReference type="PROSITE" id="PS51186"/>
    </source>
</evidence>
<dbReference type="EMBL" id="KV429047">
    <property type="protein sequence ID" value="KZT71230.1"/>
    <property type="molecule type" value="Genomic_DNA"/>
</dbReference>
<keyword evidence="3" id="KW-1185">Reference proteome</keyword>
<dbReference type="Gene3D" id="3.40.630.30">
    <property type="match status" value="1"/>
</dbReference>